<dbReference type="Proteomes" id="UP000245916">
    <property type="component" value="Unassembled WGS sequence"/>
</dbReference>
<comment type="caution">
    <text evidence="1">The sequence shown here is derived from an EMBL/GenBank/DDBJ whole genome shotgun (WGS) entry which is preliminary data.</text>
</comment>
<reference evidence="1 2" key="1">
    <citation type="submission" date="2018-05" db="EMBL/GenBank/DDBJ databases">
        <title>Genome of Sphingosinicella humi QZX222.</title>
        <authorList>
            <person name="Qiao Z."/>
            <person name="Wang G."/>
        </authorList>
    </citation>
    <scope>NUCLEOTIDE SEQUENCE [LARGE SCALE GENOMIC DNA]</scope>
    <source>
        <strain evidence="1 2">QZX222</strain>
    </source>
</reference>
<dbReference type="RefSeq" id="WP_109270665.1">
    <property type="nucleotide sequence ID" value="NZ_QFFF01000001.1"/>
</dbReference>
<dbReference type="InterPro" id="IPR046038">
    <property type="entry name" value="DUF5996"/>
</dbReference>
<gene>
    <name evidence="1" type="ORF">DF286_06345</name>
</gene>
<proteinExistence type="predicted"/>
<name>A0A2U2J2G5_9SPHN</name>
<dbReference type="EMBL" id="QFFF01000001">
    <property type="protein sequence ID" value="PWG02526.1"/>
    <property type="molecule type" value="Genomic_DNA"/>
</dbReference>
<evidence type="ECO:0000313" key="1">
    <source>
        <dbReference type="EMBL" id="PWG02526.1"/>
    </source>
</evidence>
<sequence length="317" mass="34861">MSDWPELSEERDGPTIKALHLYAQIAGKVATAVLPWRNHGWHVTLHVGPRGYRTEPIHAAAGPFELEFDLVGHRFLMNMPDRDRAGFALEPMTVAAFYERVLSLLSEAGHIIPIHAAPNEVDPATPFMADRAARPYDRDSVDRLRRALVSADRVLRLFRSAFLGKVSPVHLFWGSFDLAVTRFSGRRAPLHPGGIPNLPDDVTREAYSHEVSSAGFWPGGAGAAGGPFFYSYAYPAPDGFAEARIRPEAAHYDKALGEFVLPYEAVRTGREPDEVLLAFLESSYAAAADLGAWDREALECEQGQPGIPRAVQPPRNG</sequence>
<dbReference type="Pfam" id="PF19459">
    <property type="entry name" value="DUF5996"/>
    <property type="match status" value="1"/>
</dbReference>
<dbReference type="AlphaFoldDB" id="A0A2U2J2G5"/>
<protein>
    <recommendedName>
        <fullName evidence="3">Ava_C0101 and related proteins</fullName>
    </recommendedName>
</protein>
<organism evidence="1 2">
    <name type="scientific">Allosphingosinicella humi</name>
    <dbReference type="NCBI Taxonomy" id="2068657"/>
    <lineage>
        <taxon>Bacteria</taxon>
        <taxon>Pseudomonadati</taxon>
        <taxon>Pseudomonadota</taxon>
        <taxon>Alphaproteobacteria</taxon>
        <taxon>Sphingomonadales</taxon>
        <taxon>Sphingomonadaceae</taxon>
        <taxon>Allosphingosinicella</taxon>
    </lineage>
</organism>
<evidence type="ECO:0000313" key="2">
    <source>
        <dbReference type="Proteomes" id="UP000245916"/>
    </source>
</evidence>
<evidence type="ECO:0008006" key="3">
    <source>
        <dbReference type="Google" id="ProtNLM"/>
    </source>
</evidence>
<dbReference type="OrthoDB" id="9800945at2"/>
<accession>A0A2U2J2G5</accession>
<keyword evidence="2" id="KW-1185">Reference proteome</keyword>